<name>A0AA50DLL6_9GAMM</name>
<evidence type="ECO:0008006" key="3">
    <source>
        <dbReference type="Google" id="ProtNLM"/>
    </source>
</evidence>
<gene>
    <name evidence="1" type="ORF">Q3V30_06250</name>
</gene>
<dbReference type="EMBL" id="CP132353">
    <property type="protein sequence ID" value="WLS80080.1"/>
    <property type="molecule type" value="Genomic_DNA"/>
</dbReference>
<keyword evidence="2" id="KW-1185">Reference proteome</keyword>
<proteinExistence type="predicted"/>
<organism evidence="1 2">
    <name type="scientific">Erwinia pyri</name>
    <dbReference type="NCBI Taxonomy" id="3062598"/>
    <lineage>
        <taxon>Bacteria</taxon>
        <taxon>Pseudomonadati</taxon>
        <taxon>Pseudomonadota</taxon>
        <taxon>Gammaproteobacteria</taxon>
        <taxon>Enterobacterales</taxon>
        <taxon>Erwiniaceae</taxon>
        <taxon>Erwinia</taxon>
    </lineage>
</organism>
<evidence type="ECO:0000313" key="1">
    <source>
        <dbReference type="EMBL" id="WLS80080.1"/>
    </source>
</evidence>
<dbReference type="Proteomes" id="UP001228139">
    <property type="component" value="Chromosome"/>
</dbReference>
<dbReference type="AlphaFoldDB" id="A0AA50DLL6"/>
<dbReference type="KEGG" id="epi:Q3V30_06250"/>
<dbReference type="PROSITE" id="PS51257">
    <property type="entry name" value="PROKAR_LIPOPROTEIN"/>
    <property type="match status" value="1"/>
</dbReference>
<evidence type="ECO:0000313" key="2">
    <source>
        <dbReference type="Proteomes" id="UP001228139"/>
    </source>
</evidence>
<dbReference type="RefSeq" id="WP_306211443.1">
    <property type="nucleotide sequence ID" value="NZ_CP132353.1"/>
</dbReference>
<sequence>MKALIKIAAVSGVIFMLSGCIVHDGYRGGYHHGGGHHGSYHHDNGRHRGW</sequence>
<protein>
    <recommendedName>
        <fullName evidence="3">Lipoprotein</fullName>
    </recommendedName>
</protein>
<accession>A0AA50DLL6</accession>
<reference evidence="1 2" key="1">
    <citation type="submission" date="2023-07" db="EMBL/GenBank/DDBJ databases">
        <title>Pathogenic bacteria of pear tree diseases.</title>
        <authorList>
            <person name="Zhang Z."/>
            <person name="He L."/>
            <person name="Huang R."/>
        </authorList>
    </citation>
    <scope>NUCLEOTIDE SEQUENCE [LARGE SCALE GENOMIC DNA]</scope>
    <source>
        <strain evidence="1 2">DE2</strain>
    </source>
</reference>